<dbReference type="EMBL" id="JADMNK010000014">
    <property type="protein sequence ID" value="MBZ0060098.1"/>
    <property type="molecule type" value="Genomic_DNA"/>
</dbReference>
<evidence type="ECO:0000313" key="1">
    <source>
        <dbReference type="EMBL" id="MBZ0060098.1"/>
    </source>
</evidence>
<dbReference type="RefSeq" id="WP_223075561.1">
    <property type="nucleotide sequence ID" value="NZ_JADMNK010000014.1"/>
</dbReference>
<organism evidence="1 2">
    <name type="scientific">Leclercia barmai</name>
    <dbReference type="NCBI Taxonomy" id="2785629"/>
    <lineage>
        <taxon>Bacteria</taxon>
        <taxon>Pseudomonadati</taxon>
        <taxon>Pseudomonadota</taxon>
        <taxon>Gammaproteobacteria</taxon>
        <taxon>Enterobacterales</taxon>
        <taxon>Enterobacteriaceae</taxon>
        <taxon>Leclercia</taxon>
    </lineage>
</organism>
<gene>
    <name evidence="1" type="ORF">ITX56_20325</name>
</gene>
<keyword evidence="2" id="KW-1185">Reference proteome</keyword>
<proteinExistence type="predicted"/>
<sequence length="88" mass="10055">MSRSNTLFIDGHKALVTYDPVIDMFRGVFLNTRSEARFMARDVQELKIAARDALDSYLNICSITGVTPFQQRSLRPLMALQRLKAILH</sequence>
<accession>A0ABS7S1X0</accession>
<comment type="caution">
    <text evidence="1">The sequence shown here is derived from an EMBL/GenBank/DDBJ whole genome shotgun (WGS) entry which is preliminary data.</text>
</comment>
<reference evidence="1 2" key="1">
    <citation type="submission" date="2020-11" db="EMBL/GenBank/DDBJ databases">
        <title>Draft Genome of Enterobacter sp. strain EMC7.</title>
        <authorList>
            <person name="Barman P."/>
            <person name="Sinha S."/>
            <person name="Sen S."/>
            <person name="Chakraborty R."/>
        </authorList>
    </citation>
    <scope>NUCLEOTIDE SEQUENCE [LARGE SCALE GENOMIC DNA]</scope>
    <source>
        <strain evidence="1 2">EMC7</strain>
    </source>
</reference>
<protein>
    <submittedName>
        <fullName evidence="1">Type II toxin-antitoxin system HicB family antitoxin</fullName>
    </submittedName>
</protein>
<evidence type="ECO:0000313" key="2">
    <source>
        <dbReference type="Proteomes" id="UP000706580"/>
    </source>
</evidence>
<dbReference type="Proteomes" id="UP000706580">
    <property type="component" value="Unassembled WGS sequence"/>
</dbReference>
<name>A0ABS7S1X0_9ENTR</name>